<comment type="caution">
    <text evidence="1">The sequence shown here is derived from an EMBL/GenBank/DDBJ whole genome shotgun (WGS) entry which is preliminary data.</text>
</comment>
<proteinExistence type="predicted"/>
<dbReference type="SUPFAM" id="SSF50475">
    <property type="entry name" value="FMN-binding split barrel"/>
    <property type="match status" value="1"/>
</dbReference>
<reference evidence="1" key="1">
    <citation type="journal article" date="2021" name="PeerJ">
        <title>Extensive microbial diversity within the chicken gut microbiome revealed by metagenomics and culture.</title>
        <authorList>
            <person name="Gilroy R."/>
            <person name="Ravi A."/>
            <person name="Getino M."/>
            <person name="Pursley I."/>
            <person name="Horton D.L."/>
            <person name="Alikhan N.F."/>
            <person name="Baker D."/>
            <person name="Gharbi K."/>
            <person name="Hall N."/>
            <person name="Watson M."/>
            <person name="Adriaenssens E.M."/>
            <person name="Foster-Nyarko E."/>
            <person name="Jarju S."/>
            <person name="Secka A."/>
            <person name="Antonio M."/>
            <person name="Oren A."/>
            <person name="Chaudhuri R.R."/>
            <person name="La Ragione R."/>
            <person name="Hildebrand F."/>
            <person name="Pallen M.J."/>
        </authorList>
    </citation>
    <scope>NUCLEOTIDE SEQUENCE</scope>
    <source>
        <strain evidence="1">ChiBcolR8-3208</strain>
    </source>
</reference>
<organism evidence="1 2">
    <name type="scientific">Candidatus Acutalibacter ornithocaccae</name>
    <dbReference type="NCBI Taxonomy" id="2838416"/>
    <lineage>
        <taxon>Bacteria</taxon>
        <taxon>Bacillati</taxon>
        <taxon>Bacillota</taxon>
        <taxon>Clostridia</taxon>
        <taxon>Eubacteriales</taxon>
        <taxon>Acutalibacteraceae</taxon>
        <taxon>Acutalibacter</taxon>
    </lineage>
</organism>
<dbReference type="InterPro" id="IPR012349">
    <property type="entry name" value="Split_barrel_FMN-bd"/>
</dbReference>
<accession>A0A9D2LXM1</accession>
<dbReference type="EMBL" id="DWXZ01000129">
    <property type="protein sequence ID" value="HJB37635.1"/>
    <property type="molecule type" value="Genomic_DNA"/>
</dbReference>
<reference evidence="1" key="2">
    <citation type="submission" date="2021-04" db="EMBL/GenBank/DDBJ databases">
        <authorList>
            <person name="Gilroy R."/>
        </authorList>
    </citation>
    <scope>NUCLEOTIDE SEQUENCE</scope>
    <source>
        <strain evidence="1">ChiBcolR8-3208</strain>
    </source>
</reference>
<protein>
    <submittedName>
        <fullName evidence="1">Pyridoxamine 5'-phosphate oxidase family protein</fullName>
    </submittedName>
</protein>
<name>A0A9D2LXM1_9FIRM</name>
<evidence type="ECO:0000313" key="2">
    <source>
        <dbReference type="Proteomes" id="UP000824214"/>
    </source>
</evidence>
<dbReference type="AlphaFoldDB" id="A0A9D2LXM1"/>
<sequence>MQWNEEAEEIMRERFGGDNEMALATCRGNVPSVRTVNATYWEGCFYVITHGLSRKMEEIGDNPTVALSGDWFTCHGEAASLGWFGREENRALAAHLRQAFASWIDNGHNDFADENTIILQVRVTDALLLSHGRRFEK</sequence>
<dbReference type="Gene3D" id="2.30.110.10">
    <property type="entry name" value="Electron Transport, Fmn-binding Protein, Chain A"/>
    <property type="match status" value="1"/>
</dbReference>
<evidence type="ECO:0000313" key="1">
    <source>
        <dbReference type="EMBL" id="HJB37635.1"/>
    </source>
</evidence>
<dbReference type="Proteomes" id="UP000824214">
    <property type="component" value="Unassembled WGS sequence"/>
</dbReference>
<gene>
    <name evidence="1" type="ORF">H9942_06155</name>
</gene>